<sequence>MDINEILFIGLRWVHSVAAISWVGGGIFYLLILKPFLRSYPNIKEAHIAANFRGLVSVAMAILLISGAILTFERITSGFIGPSYVLVLCTKIAIAAYMFYLVRFVKSGLLKKNESMSRPKTRGWIPLMTGNPAVVVMGLVVFLLADVLSAIFENGLRL</sequence>
<feature type="transmembrane region" description="Helical" evidence="1">
    <location>
        <begin position="84"/>
        <end position="102"/>
    </location>
</feature>
<keyword evidence="1" id="KW-0472">Membrane</keyword>
<protein>
    <recommendedName>
        <fullName evidence="3">Copper resistance protein D domain-containing protein</fullName>
    </recommendedName>
</protein>
<dbReference type="EMBL" id="UINC01042293">
    <property type="protein sequence ID" value="SVB44724.1"/>
    <property type="molecule type" value="Genomic_DNA"/>
</dbReference>
<proteinExistence type="predicted"/>
<feature type="transmembrane region" description="Helical" evidence="1">
    <location>
        <begin position="123"/>
        <end position="152"/>
    </location>
</feature>
<evidence type="ECO:0000256" key="1">
    <source>
        <dbReference type="SAM" id="Phobius"/>
    </source>
</evidence>
<organism evidence="2">
    <name type="scientific">marine metagenome</name>
    <dbReference type="NCBI Taxonomy" id="408172"/>
    <lineage>
        <taxon>unclassified sequences</taxon>
        <taxon>metagenomes</taxon>
        <taxon>ecological metagenomes</taxon>
    </lineage>
</organism>
<reference evidence="2" key="1">
    <citation type="submission" date="2018-05" db="EMBL/GenBank/DDBJ databases">
        <authorList>
            <person name="Lanie J.A."/>
            <person name="Ng W.-L."/>
            <person name="Kazmierczak K.M."/>
            <person name="Andrzejewski T.M."/>
            <person name="Davidsen T.M."/>
            <person name="Wayne K.J."/>
            <person name="Tettelin H."/>
            <person name="Glass J.I."/>
            <person name="Rusch D."/>
            <person name="Podicherti R."/>
            <person name="Tsui H.-C.T."/>
            <person name="Winkler M.E."/>
        </authorList>
    </citation>
    <scope>NUCLEOTIDE SEQUENCE</scope>
</reference>
<feature type="transmembrane region" description="Helical" evidence="1">
    <location>
        <begin position="54"/>
        <end position="72"/>
    </location>
</feature>
<keyword evidence="1" id="KW-0812">Transmembrane</keyword>
<evidence type="ECO:0000313" key="2">
    <source>
        <dbReference type="EMBL" id="SVB44724.1"/>
    </source>
</evidence>
<gene>
    <name evidence="2" type="ORF">METZ01_LOCUS197578</name>
</gene>
<dbReference type="AlphaFoldDB" id="A0A382E3L5"/>
<feature type="transmembrane region" description="Helical" evidence="1">
    <location>
        <begin position="12"/>
        <end position="33"/>
    </location>
</feature>
<keyword evidence="1" id="KW-1133">Transmembrane helix</keyword>
<accession>A0A382E3L5</accession>
<evidence type="ECO:0008006" key="3">
    <source>
        <dbReference type="Google" id="ProtNLM"/>
    </source>
</evidence>
<name>A0A382E3L5_9ZZZZ</name>